<dbReference type="Gene3D" id="3.40.390.10">
    <property type="entry name" value="Collagenase (Catalytic Domain)"/>
    <property type="match status" value="1"/>
</dbReference>
<feature type="chain" id="PRO_5034869043" evidence="4">
    <location>
        <begin position="19"/>
        <end position="611"/>
    </location>
</feature>
<dbReference type="InterPro" id="IPR024079">
    <property type="entry name" value="MetalloPept_cat_dom_sf"/>
</dbReference>
<dbReference type="InterPro" id="IPR034027">
    <property type="entry name" value="Reprolysin_adamalysin"/>
</dbReference>
<dbReference type="PROSITE" id="PS50215">
    <property type="entry name" value="ADAM_MEPRO"/>
    <property type="match status" value="1"/>
</dbReference>
<accession>A0A8B9KII4</accession>
<dbReference type="PROSITE" id="PS50214">
    <property type="entry name" value="DISINTEGRIN_2"/>
    <property type="match status" value="1"/>
</dbReference>
<sequence length="611" mass="67109">MLALQCLLFAVVAGRISSSSSTGQWEHITHPKRLLQQKLSTEETPHSSLDTRARESGRETLLHLAQSTFQIEAFGSTYILDLQLNHDLLSSDYVERHFDKEGKPSQTAGGEHCYYHGSLRGNPRSWAALATCQGLHGMFSDGVFSYIIEPLINKTDQFVQLRRSTTQTRNFAKAVVNMADAIYKEQLNTRIVLVAMETWTSGNPVSVVPEPLITLQNFMQYRRESVQENPDSVQLLSGSTFQSSRSGSAYTGGVCSITQGGGINEYGSVGSVAVSLCQSLGQNIGMKWNNIRNAAGKAGESDLEILETIFHPIKQNMVIMKIYCFYKLLDPPECGNGFVEPGEECDCGSQECARSGGACCKKCTLTHDAMCSNGLCCRECRYEQRGVMCRDAVNDCDIPETCTGDSSQCPHNVHKLDGYMCDNNQGRCYNGRCRTLDNQCRSLWGYSAADRFCYEKLNAEGTEKGNCGRAAGGQSWIQCNKPDVLCGFLFCSNVTEKPKFGDLQGELTSLTIYHQNKYLDCRGGHAVLEDGSDLGYVEDGTPCGPSMMCLERRCLPLSSFNISTCPGSNSGPTCSNHGVRYTHTHTYTHTLVHCVSEVADKAAGLSSFSML</sequence>
<evidence type="ECO:0000256" key="1">
    <source>
        <dbReference type="ARBA" id="ARBA00023157"/>
    </source>
</evidence>
<feature type="domain" description="Disintegrin" evidence="5">
    <location>
        <begin position="331"/>
        <end position="417"/>
    </location>
</feature>
<dbReference type="FunFam" id="4.10.70.10:FF:000001">
    <property type="entry name" value="Disintegrin and metalloproteinase domain-containing protein 22"/>
    <property type="match status" value="1"/>
</dbReference>
<dbReference type="InterPro" id="IPR036436">
    <property type="entry name" value="Disintegrin_dom_sf"/>
</dbReference>
<dbReference type="Pfam" id="PF01562">
    <property type="entry name" value="Pep_M12B_propep"/>
    <property type="match status" value="1"/>
</dbReference>
<dbReference type="GO" id="GO:0006508">
    <property type="term" value="P:proteolysis"/>
    <property type="evidence" value="ECO:0007669"/>
    <property type="project" value="InterPro"/>
</dbReference>
<reference evidence="7" key="1">
    <citation type="submission" date="2025-08" db="UniProtKB">
        <authorList>
            <consortium name="Ensembl"/>
        </authorList>
    </citation>
    <scope>IDENTIFICATION</scope>
</reference>
<dbReference type="Pfam" id="PF01421">
    <property type="entry name" value="Reprolysin"/>
    <property type="match status" value="1"/>
</dbReference>
<dbReference type="SUPFAM" id="SSF55486">
    <property type="entry name" value="Metalloproteases ('zincins'), catalytic domain"/>
    <property type="match status" value="1"/>
</dbReference>
<dbReference type="Pfam" id="PF00200">
    <property type="entry name" value="Disintegrin"/>
    <property type="match status" value="1"/>
</dbReference>
<dbReference type="PANTHER" id="PTHR11905:SF114">
    <property type="entry name" value="DISINTEGRIN AND METALLOPROTEINASE DOMAIN-CONTAINING PROTEIN 11"/>
    <property type="match status" value="1"/>
</dbReference>
<evidence type="ECO:0000313" key="8">
    <source>
        <dbReference type="Proteomes" id="UP000694621"/>
    </source>
</evidence>
<proteinExistence type="predicted"/>
<keyword evidence="1 2" id="KW-1015">Disulfide bond</keyword>
<keyword evidence="4" id="KW-0732">Signal</keyword>
<feature type="disulfide bond" evidence="2">
    <location>
        <begin position="389"/>
        <end position="409"/>
    </location>
</feature>
<dbReference type="InterPro" id="IPR006586">
    <property type="entry name" value="ADAM_Cys-rich"/>
</dbReference>
<dbReference type="PANTHER" id="PTHR11905">
    <property type="entry name" value="ADAM A DISINTEGRIN AND METALLOPROTEASE DOMAIN"/>
    <property type="match status" value="1"/>
</dbReference>
<dbReference type="InterPro" id="IPR001762">
    <property type="entry name" value="Disintegrin_dom"/>
</dbReference>
<dbReference type="InterPro" id="IPR002870">
    <property type="entry name" value="Peptidase_M12B_N"/>
</dbReference>
<dbReference type="SMART" id="SM00050">
    <property type="entry name" value="DISIN"/>
    <property type="match status" value="1"/>
</dbReference>
<evidence type="ECO:0000259" key="5">
    <source>
        <dbReference type="PROSITE" id="PS50214"/>
    </source>
</evidence>
<evidence type="ECO:0000256" key="2">
    <source>
        <dbReference type="PROSITE-ProRule" id="PRU00068"/>
    </source>
</evidence>
<dbReference type="PROSITE" id="PS00427">
    <property type="entry name" value="DISINTEGRIN_1"/>
    <property type="match status" value="1"/>
</dbReference>
<dbReference type="InterPro" id="IPR001590">
    <property type="entry name" value="Peptidase_M12B"/>
</dbReference>
<dbReference type="SMART" id="SM00608">
    <property type="entry name" value="ACR"/>
    <property type="match status" value="1"/>
</dbReference>
<feature type="domain" description="Peptidase M12B" evidence="6">
    <location>
        <begin position="145"/>
        <end position="401"/>
    </location>
</feature>
<dbReference type="CDD" id="cd04269">
    <property type="entry name" value="ZnMc_adamalysin_II_like"/>
    <property type="match status" value="1"/>
</dbReference>
<feature type="signal peptide" evidence="4">
    <location>
        <begin position="1"/>
        <end position="18"/>
    </location>
</feature>
<evidence type="ECO:0000256" key="3">
    <source>
        <dbReference type="PROSITE-ProRule" id="PRU00276"/>
    </source>
</evidence>
<evidence type="ECO:0000259" key="6">
    <source>
        <dbReference type="PROSITE" id="PS50215"/>
    </source>
</evidence>
<dbReference type="AlphaFoldDB" id="A0A8B9KII4"/>
<protein>
    <submittedName>
        <fullName evidence="7">ADAM metallopeptidase domain 11</fullName>
    </submittedName>
</protein>
<dbReference type="SUPFAM" id="SSF57552">
    <property type="entry name" value="Blood coagulation inhibitor (disintegrin)"/>
    <property type="match status" value="1"/>
</dbReference>
<evidence type="ECO:0000313" key="7">
    <source>
        <dbReference type="Ensembl" id="ENSAMXP00005036347.1"/>
    </source>
</evidence>
<dbReference type="InterPro" id="IPR018358">
    <property type="entry name" value="Disintegrin_CS"/>
</dbReference>
<organism evidence="7 8">
    <name type="scientific">Astyanax mexicanus</name>
    <name type="common">Blind cave fish</name>
    <name type="synonym">Astyanax fasciatus mexicanus</name>
    <dbReference type="NCBI Taxonomy" id="7994"/>
    <lineage>
        <taxon>Eukaryota</taxon>
        <taxon>Metazoa</taxon>
        <taxon>Chordata</taxon>
        <taxon>Craniata</taxon>
        <taxon>Vertebrata</taxon>
        <taxon>Euteleostomi</taxon>
        <taxon>Actinopterygii</taxon>
        <taxon>Neopterygii</taxon>
        <taxon>Teleostei</taxon>
        <taxon>Ostariophysi</taxon>
        <taxon>Characiformes</taxon>
        <taxon>Characoidei</taxon>
        <taxon>Acestrorhamphidae</taxon>
        <taxon>Acestrorhamphinae</taxon>
        <taxon>Astyanax</taxon>
    </lineage>
</organism>
<name>A0A8B9KII4_ASTMX</name>
<dbReference type="Ensembl" id="ENSAMXT00005039621.1">
    <property type="protein sequence ID" value="ENSAMXP00005036347.1"/>
    <property type="gene ID" value="ENSAMXG00005017368.1"/>
</dbReference>
<dbReference type="Pfam" id="PF08516">
    <property type="entry name" value="ADAM_CR"/>
    <property type="match status" value="1"/>
</dbReference>
<comment type="caution">
    <text evidence="3">Lacks conserved residue(s) required for the propagation of feature annotation.</text>
</comment>
<evidence type="ECO:0000256" key="4">
    <source>
        <dbReference type="SAM" id="SignalP"/>
    </source>
</evidence>
<dbReference type="PRINTS" id="PR00289">
    <property type="entry name" value="DISINTEGRIN"/>
</dbReference>
<dbReference type="Gene3D" id="4.10.70.10">
    <property type="entry name" value="Disintegrin domain"/>
    <property type="match status" value="1"/>
</dbReference>
<dbReference type="Proteomes" id="UP000694621">
    <property type="component" value="Unplaced"/>
</dbReference>
<dbReference type="GO" id="GO:0004222">
    <property type="term" value="F:metalloendopeptidase activity"/>
    <property type="evidence" value="ECO:0007669"/>
    <property type="project" value="InterPro"/>
</dbReference>